<organism evidence="2 3">
    <name type="scientific">Araneus ventricosus</name>
    <name type="common">Orbweaver spider</name>
    <name type="synonym">Epeira ventricosa</name>
    <dbReference type="NCBI Taxonomy" id="182803"/>
    <lineage>
        <taxon>Eukaryota</taxon>
        <taxon>Metazoa</taxon>
        <taxon>Ecdysozoa</taxon>
        <taxon>Arthropoda</taxon>
        <taxon>Chelicerata</taxon>
        <taxon>Arachnida</taxon>
        <taxon>Araneae</taxon>
        <taxon>Araneomorphae</taxon>
        <taxon>Entelegynae</taxon>
        <taxon>Araneoidea</taxon>
        <taxon>Araneidae</taxon>
        <taxon>Araneus</taxon>
    </lineage>
</organism>
<sequence length="153" mass="16804">MFLSYAMQGGGGLVVRSRLWGRRVPGSKPDSTEDSPCMGPVHAESYVVAKRPPVGVVRKFGEGVRAQVSSSSSDCDSKSRGPSQNSPCVASKLDVNITKPNQPALMPCPKPSRLEIPNLLYAYPWGYAKSKLLMAEIRKHKGFKKIREYCFSK</sequence>
<reference evidence="2 3" key="1">
    <citation type="journal article" date="2019" name="Sci. Rep.">
        <title>Orb-weaving spider Araneus ventricosus genome elucidates the spidroin gene catalogue.</title>
        <authorList>
            <person name="Kono N."/>
            <person name="Nakamura H."/>
            <person name="Ohtoshi R."/>
            <person name="Moran D.A.P."/>
            <person name="Shinohara A."/>
            <person name="Yoshida Y."/>
            <person name="Fujiwara M."/>
            <person name="Mori M."/>
            <person name="Tomita M."/>
            <person name="Arakawa K."/>
        </authorList>
    </citation>
    <scope>NUCLEOTIDE SEQUENCE [LARGE SCALE GENOMIC DNA]</scope>
</reference>
<evidence type="ECO:0000256" key="1">
    <source>
        <dbReference type="SAM" id="MobiDB-lite"/>
    </source>
</evidence>
<gene>
    <name evidence="2" type="ORF">AVEN_268911_1</name>
</gene>
<name>A0A4Y2Q3I7_ARAVE</name>
<dbReference type="EMBL" id="BGPR01012613">
    <property type="protein sequence ID" value="GBN56876.1"/>
    <property type="molecule type" value="Genomic_DNA"/>
</dbReference>
<keyword evidence="3" id="KW-1185">Reference proteome</keyword>
<dbReference type="AlphaFoldDB" id="A0A4Y2Q3I7"/>
<feature type="region of interest" description="Disordered" evidence="1">
    <location>
        <begin position="68"/>
        <end position="89"/>
    </location>
</feature>
<accession>A0A4Y2Q3I7</accession>
<comment type="caution">
    <text evidence="2">The sequence shown here is derived from an EMBL/GenBank/DDBJ whole genome shotgun (WGS) entry which is preliminary data.</text>
</comment>
<protein>
    <submittedName>
        <fullName evidence="2">Uncharacterized protein</fullName>
    </submittedName>
</protein>
<proteinExistence type="predicted"/>
<evidence type="ECO:0000313" key="3">
    <source>
        <dbReference type="Proteomes" id="UP000499080"/>
    </source>
</evidence>
<dbReference type="Proteomes" id="UP000499080">
    <property type="component" value="Unassembled WGS sequence"/>
</dbReference>
<evidence type="ECO:0000313" key="2">
    <source>
        <dbReference type="EMBL" id="GBN56876.1"/>
    </source>
</evidence>